<keyword evidence="2" id="KW-1133">Transmembrane helix</keyword>
<gene>
    <name evidence="3" type="ORF">H9638_05970</name>
</gene>
<feature type="transmembrane region" description="Helical" evidence="2">
    <location>
        <begin position="12"/>
        <end position="33"/>
    </location>
</feature>
<feature type="transmembrane region" description="Helical" evidence="2">
    <location>
        <begin position="94"/>
        <end position="113"/>
    </location>
</feature>
<feature type="transmembrane region" description="Helical" evidence="2">
    <location>
        <begin position="229"/>
        <end position="251"/>
    </location>
</feature>
<evidence type="ECO:0000256" key="2">
    <source>
        <dbReference type="SAM" id="Phobius"/>
    </source>
</evidence>
<name>A0ABR8YGL8_9MICC</name>
<dbReference type="Proteomes" id="UP000652763">
    <property type="component" value="Unassembled WGS sequence"/>
</dbReference>
<evidence type="ECO:0000313" key="4">
    <source>
        <dbReference type="Proteomes" id="UP000652763"/>
    </source>
</evidence>
<feature type="transmembrane region" description="Helical" evidence="2">
    <location>
        <begin position="39"/>
        <end position="61"/>
    </location>
</feature>
<reference evidence="3 4" key="1">
    <citation type="submission" date="2020-08" db="EMBL/GenBank/DDBJ databases">
        <title>A Genomic Blueprint of the Chicken Gut Microbiome.</title>
        <authorList>
            <person name="Gilroy R."/>
            <person name="Ravi A."/>
            <person name="Getino M."/>
            <person name="Pursley I."/>
            <person name="Horton D.L."/>
            <person name="Alikhan N.-F."/>
            <person name="Baker D."/>
            <person name="Gharbi K."/>
            <person name="Hall N."/>
            <person name="Watson M."/>
            <person name="Adriaenssens E.M."/>
            <person name="Foster-Nyarko E."/>
            <person name="Jarju S."/>
            <person name="Secka A."/>
            <person name="Antonio M."/>
            <person name="Oren A."/>
            <person name="Chaudhuri R."/>
            <person name="La Ragione R.M."/>
            <person name="Hildebrand F."/>
            <person name="Pallen M.J."/>
        </authorList>
    </citation>
    <scope>NUCLEOTIDE SEQUENCE [LARGE SCALE GENOMIC DNA]</scope>
    <source>
        <strain evidence="3 4">Sa2BUA2</strain>
    </source>
</reference>
<organism evidence="3 4">
    <name type="scientific">Arthrobacter pullicola</name>
    <dbReference type="NCBI Taxonomy" id="2762224"/>
    <lineage>
        <taxon>Bacteria</taxon>
        <taxon>Bacillati</taxon>
        <taxon>Actinomycetota</taxon>
        <taxon>Actinomycetes</taxon>
        <taxon>Micrococcales</taxon>
        <taxon>Micrococcaceae</taxon>
        <taxon>Arthrobacter</taxon>
    </lineage>
</organism>
<keyword evidence="2" id="KW-0472">Membrane</keyword>
<accession>A0ABR8YGL8</accession>
<feature type="region of interest" description="Disordered" evidence="1">
    <location>
        <begin position="66"/>
        <end position="88"/>
    </location>
</feature>
<evidence type="ECO:0000256" key="1">
    <source>
        <dbReference type="SAM" id="MobiDB-lite"/>
    </source>
</evidence>
<keyword evidence="2" id="KW-0812">Transmembrane</keyword>
<dbReference type="RefSeq" id="WP_191746264.1">
    <property type="nucleotide sequence ID" value="NZ_JACSQC010000002.1"/>
</dbReference>
<feature type="transmembrane region" description="Helical" evidence="2">
    <location>
        <begin position="399"/>
        <end position="419"/>
    </location>
</feature>
<feature type="transmembrane region" description="Helical" evidence="2">
    <location>
        <begin position="311"/>
        <end position="330"/>
    </location>
</feature>
<proteinExistence type="predicted"/>
<feature type="transmembrane region" description="Helical" evidence="2">
    <location>
        <begin position="458"/>
        <end position="479"/>
    </location>
</feature>
<feature type="transmembrane region" description="Helical" evidence="2">
    <location>
        <begin position="125"/>
        <end position="150"/>
    </location>
</feature>
<feature type="transmembrane region" description="Helical" evidence="2">
    <location>
        <begin position="371"/>
        <end position="393"/>
    </location>
</feature>
<sequence length="498" mass="53631">MSSLQSLFQDTFVRRRTVVIIAALVLTSLVLFADTVFPAGWSTALLGAGALLVMATLFQLFRPGRPGRPGNPDTAEDPESPGQKTGADNSRPGAGLLLYLSPVILLNLVYPLVSPEMAAANVGGVQLTYLVLASSITVPWLAQAACLPAYRLIGDLMAERNMPAITRRFCANWPAMFGYALPLVVLFGIPLWLAARWSFTAMATYAGLCALHLLFVQSLVLANVGNRRGLWALAWVAYAAALFAVPTLWWLPPLLGAATQIAAMGRGLASISLRNRPAGRNFALDVVRGLLLGAVLWADKYLLFLATDGDFPVVIVFVSMLPAVIAYNYYFVHLAPRVDKAVTSLHRSIAEEPLTVLAAESKRLTRTVDRAILSTGAVGMILTLAVCVVLESLQPADVLLAVCVGTASWAFMVLTLLSYELDYIGVRMLPQLLGGIHLALCAAVFGLVSATANPTAAALAYVALVAADVLLVAIAWVLYKRHWSQPEYTLFWRHATSW</sequence>
<feature type="transmembrane region" description="Helical" evidence="2">
    <location>
        <begin position="199"/>
        <end position="222"/>
    </location>
</feature>
<dbReference type="EMBL" id="JACSQC010000002">
    <property type="protein sequence ID" value="MBD8043357.1"/>
    <property type="molecule type" value="Genomic_DNA"/>
</dbReference>
<keyword evidence="4" id="KW-1185">Reference proteome</keyword>
<evidence type="ECO:0000313" key="3">
    <source>
        <dbReference type="EMBL" id="MBD8043357.1"/>
    </source>
</evidence>
<feature type="transmembrane region" description="Helical" evidence="2">
    <location>
        <begin position="171"/>
        <end position="193"/>
    </location>
</feature>
<comment type="caution">
    <text evidence="3">The sequence shown here is derived from an EMBL/GenBank/DDBJ whole genome shotgun (WGS) entry which is preliminary data.</text>
</comment>
<feature type="transmembrane region" description="Helical" evidence="2">
    <location>
        <begin position="431"/>
        <end position="452"/>
    </location>
</feature>
<protein>
    <submittedName>
        <fullName evidence="3">Uncharacterized protein</fullName>
    </submittedName>
</protein>